<dbReference type="Gene3D" id="2.60.40.10">
    <property type="entry name" value="Immunoglobulins"/>
    <property type="match status" value="1"/>
</dbReference>
<comment type="similarity">
    <text evidence="1 6 7">Belongs to the glycosyl hydrolase 9 (cellulase E) family.</text>
</comment>
<dbReference type="Pfam" id="PF00553">
    <property type="entry name" value="CBM_2"/>
    <property type="match status" value="1"/>
</dbReference>
<evidence type="ECO:0000256" key="3">
    <source>
        <dbReference type="ARBA" id="ARBA00023277"/>
    </source>
</evidence>
<dbReference type="InterPro" id="IPR001919">
    <property type="entry name" value="CBD2"/>
</dbReference>
<dbReference type="RefSeq" id="WP_093617008.1">
    <property type="nucleotide sequence ID" value="NZ_BOMT01000085.1"/>
</dbReference>
<dbReference type="EMBL" id="FONV01000008">
    <property type="protein sequence ID" value="SFF28848.1"/>
    <property type="molecule type" value="Genomic_DNA"/>
</dbReference>
<dbReference type="InterPro" id="IPR012291">
    <property type="entry name" value="CBM2_carb-bd_dom_sf"/>
</dbReference>
<dbReference type="AlphaFoldDB" id="A0A1I2HH48"/>
<dbReference type="OrthoDB" id="9808897at2"/>
<protein>
    <recommendedName>
        <fullName evidence="7">Endoglucanase</fullName>
        <ecNumber evidence="7">3.2.1.4</ecNumber>
    </recommendedName>
</protein>
<accession>A0A1I2HH48</accession>
<keyword evidence="7" id="KW-0732">Signal</keyword>
<feature type="domain" description="CBM2" evidence="8">
    <location>
        <begin position="903"/>
        <end position="1016"/>
    </location>
</feature>
<dbReference type="InterPro" id="IPR004197">
    <property type="entry name" value="Cellulase_Ig-like"/>
</dbReference>
<dbReference type="PROSITE" id="PS00698">
    <property type="entry name" value="GH9_3"/>
    <property type="match status" value="1"/>
</dbReference>
<keyword evidence="10" id="KW-1185">Reference proteome</keyword>
<reference evidence="9 10" key="1">
    <citation type="submission" date="2016-10" db="EMBL/GenBank/DDBJ databases">
        <authorList>
            <person name="de Groot N.N."/>
        </authorList>
    </citation>
    <scope>NUCLEOTIDE SEQUENCE [LARGE SCALE GENOMIC DNA]</scope>
    <source>
        <strain evidence="9 10">DSM 43019</strain>
    </source>
</reference>
<dbReference type="Pfam" id="PF00759">
    <property type="entry name" value="Glyco_hydro_9"/>
    <property type="match status" value="1"/>
</dbReference>
<evidence type="ECO:0000313" key="9">
    <source>
        <dbReference type="EMBL" id="SFF28848.1"/>
    </source>
</evidence>
<dbReference type="Gene3D" id="2.60.120.260">
    <property type="entry name" value="Galactose-binding domain-like"/>
    <property type="match status" value="2"/>
</dbReference>
<dbReference type="InterPro" id="IPR033126">
    <property type="entry name" value="Glyco_hydro_9_Asp/Glu_AS"/>
</dbReference>
<dbReference type="SUPFAM" id="SSF48208">
    <property type="entry name" value="Six-hairpin glycosidases"/>
    <property type="match status" value="1"/>
</dbReference>
<dbReference type="InterPro" id="IPR012341">
    <property type="entry name" value="6hp_glycosidase-like_sf"/>
</dbReference>
<dbReference type="Proteomes" id="UP000199645">
    <property type="component" value="Unassembled WGS sequence"/>
</dbReference>
<feature type="signal peptide" evidence="7">
    <location>
        <begin position="1"/>
        <end position="33"/>
    </location>
</feature>
<dbReference type="InterPro" id="IPR003305">
    <property type="entry name" value="CenC_carb-bd"/>
</dbReference>
<keyword evidence="4 6" id="KW-0326">Glycosidase</keyword>
<feature type="chain" id="PRO_5011328308" description="Endoglucanase" evidence="7">
    <location>
        <begin position="34"/>
        <end position="1016"/>
    </location>
</feature>
<dbReference type="Gene3D" id="2.60.40.290">
    <property type="match status" value="1"/>
</dbReference>
<keyword evidence="5 6" id="KW-0624">Polysaccharide degradation</keyword>
<feature type="active site" evidence="6">
    <location>
        <position position="880"/>
    </location>
</feature>
<dbReference type="InterPro" id="IPR008965">
    <property type="entry name" value="CBM2/CBM3_carb-bd_dom_sf"/>
</dbReference>
<dbReference type="SMART" id="SM00637">
    <property type="entry name" value="CBD_II"/>
    <property type="match status" value="1"/>
</dbReference>
<name>A0A1I2HH48_9ACTN</name>
<dbReference type="Pfam" id="PF02018">
    <property type="entry name" value="CBM_4_9"/>
    <property type="match status" value="2"/>
</dbReference>
<dbReference type="Gene3D" id="1.50.10.10">
    <property type="match status" value="1"/>
</dbReference>
<dbReference type="STRING" id="35752.SAMN05421541_108179"/>
<dbReference type="Pfam" id="PF02927">
    <property type="entry name" value="CelD_N"/>
    <property type="match status" value="1"/>
</dbReference>
<keyword evidence="2 6" id="KW-0378">Hydrolase</keyword>
<evidence type="ECO:0000256" key="2">
    <source>
        <dbReference type="ARBA" id="ARBA00022801"/>
    </source>
</evidence>
<evidence type="ECO:0000313" key="10">
    <source>
        <dbReference type="Proteomes" id="UP000199645"/>
    </source>
</evidence>
<dbReference type="GO" id="GO:0030247">
    <property type="term" value="F:polysaccharide binding"/>
    <property type="evidence" value="ECO:0007669"/>
    <property type="project" value="UniProtKB-UniRule"/>
</dbReference>
<organism evidence="9 10">
    <name type="scientific">Actinoplanes philippinensis</name>
    <dbReference type="NCBI Taxonomy" id="35752"/>
    <lineage>
        <taxon>Bacteria</taxon>
        <taxon>Bacillati</taxon>
        <taxon>Actinomycetota</taxon>
        <taxon>Actinomycetes</taxon>
        <taxon>Micromonosporales</taxon>
        <taxon>Micromonosporaceae</taxon>
        <taxon>Actinoplanes</taxon>
    </lineage>
</organism>
<evidence type="ECO:0000256" key="4">
    <source>
        <dbReference type="ARBA" id="ARBA00023295"/>
    </source>
</evidence>
<feature type="active site" evidence="6">
    <location>
        <position position="871"/>
    </location>
</feature>
<dbReference type="GO" id="GO:0030245">
    <property type="term" value="P:cellulose catabolic process"/>
    <property type="evidence" value="ECO:0007669"/>
    <property type="project" value="UniProtKB-KW"/>
</dbReference>
<comment type="catalytic activity">
    <reaction evidence="7">
        <text>Endohydrolysis of (1-&gt;4)-beta-D-glucosidic linkages in cellulose, lichenin and cereal beta-D-glucans.</text>
        <dbReference type="EC" id="3.2.1.4"/>
    </reaction>
</comment>
<keyword evidence="3 6" id="KW-0119">Carbohydrate metabolism</keyword>
<proteinExistence type="inferred from homology"/>
<dbReference type="PANTHER" id="PTHR22298">
    <property type="entry name" value="ENDO-1,4-BETA-GLUCANASE"/>
    <property type="match status" value="1"/>
</dbReference>
<dbReference type="InterPro" id="IPR008928">
    <property type="entry name" value="6-hairpin_glycosidase_sf"/>
</dbReference>
<dbReference type="GO" id="GO:0008810">
    <property type="term" value="F:cellulase activity"/>
    <property type="evidence" value="ECO:0007669"/>
    <property type="project" value="UniProtKB-EC"/>
</dbReference>
<evidence type="ECO:0000256" key="6">
    <source>
        <dbReference type="PROSITE-ProRule" id="PRU10060"/>
    </source>
</evidence>
<dbReference type="InterPro" id="IPR001701">
    <property type="entry name" value="Glyco_hydro_9"/>
</dbReference>
<evidence type="ECO:0000259" key="8">
    <source>
        <dbReference type="PROSITE" id="PS51173"/>
    </source>
</evidence>
<dbReference type="PROSITE" id="PS51173">
    <property type="entry name" value="CBM2"/>
    <property type="match status" value="1"/>
</dbReference>
<sequence length="1016" mass="106779">MTSSLRGRLTALTAAAAAATLALTSLTVQPASAEPTQHIPNGDFTTGTAGWWSTDNAPLSATGGELCAEVAGGTTNAWDVSLGHNDIPLVNGAAYQLRFRAHASVPVSVRANVQLNETPYTAALSRAVALTTEAQTFEYTFTSSLDSSNGTLTFQLGGSADAFRFCLDDVSLTSDAATPPAGPEQLENGDFTDGTAGWYSYGTTATGVDDGQLCATVPTGLANPWDAGIGQNNVTLQAGSSYTLSFDATATPGATVRAAVQLGAEPYTSYLSRDVALTPARQHLEYTFTATEDTTAGQVAFQVGGANAEYRLCLDNVSLIGGEEEPPYVPETGPRVRVNQVGYLPGGPKNATLVTESTEALEWQLKNAAGDVAASGRTRPRGVDAASGQNVHTIDFSAHTTAGAGYTLVADGQTSHPFDISGSLYQQLRSDALQFFYIQRSGIAIDGKLVGDQYARPAGHLGVAPNKGDTDVPCRANSCDYRLDVRGGWYDAGDHGKYVVNGGIAVQQLMSSFERTKTAVTAAHGAGLADSTLRVPERGNRVPDILDEARWELEFLMRMQVPTGKPFAGMAHHKMHDANWTGLPMQPQDDPEQRELQPPSTAATLNLAATAAQCARLFAPYDAAFSAKCLTAARTAYAAAEANPAKLAQDLGGGGGGYGDDDVSDEFYWAAAELYLTTGEAAFLADVTASRHHTGDVFASTGFGWGSTAALGRLDLATVPSALPATDRQRIRQSVVTAADGYLTTLQAQAYGLPMPGNAGSYFWGANSNILNNVQVLATAFDLTGAAKYRDGAVQGVDYIFGRNALNQSYVTGWGEKASQNQHTRIYAHQKDAALPHPPAGSLAGGANAGLDDPFAKALLTGCKPMFCYVDDIESYATNEIAINWNSALAWVASFLADQEKGQPAPAVSCRASYTNYGDWADRSGFTAQLQVTNTGTTTIDGWAVRFAFLGGQRVREAWSADATQAGATVTARNTTTNRRIQPGATVYFGFNATTPGGPNPTPELITLNGAACERS</sequence>
<gene>
    <name evidence="9" type="ORF">SAMN05421541_108179</name>
</gene>
<dbReference type="CDD" id="cd02850">
    <property type="entry name" value="E_set_Cellulase_N"/>
    <property type="match status" value="1"/>
</dbReference>
<keyword evidence="7" id="KW-0136">Cellulose degradation</keyword>
<dbReference type="InterPro" id="IPR008979">
    <property type="entry name" value="Galactose-bd-like_sf"/>
</dbReference>
<dbReference type="SUPFAM" id="SSF49785">
    <property type="entry name" value="Galactose-binding domain-like"/>
    <property type="match status" value="2"/>
</dbReference>
<dbReference type="EC" id="3.2.1.4" evidence="7"/>
<evidence type="ECO:0000256" key="5">
    <source>
        <dbReference type="ARBA" id="ARBA00023326"/>
    </source>
</evidence>
<evidence type="ECO:0000256" key="1">
    <source>
        <dbReference type="ARBA" id="ARBA00007072"/>
    </source>
</evidence>
<dbReference type="SUPFAM" id="SSF49384">
    <property type="entry name" value="Carbohydrate-binding domain"/>
    <property type="match status" value="1"/>
</dbReference>
<dbReference type="InterPro" id="IPR013783">
    <property type="entry name" value="Ig-like_fold"/>
</dbReference>
<dbReference type="InterPro" id="IPR014756">
    <property type="entry name" value="Ig_E-set"/>
</dbReference>
<evidence type="ECO:0000256" key="7">
    <source>
        <dbReference type="RuleBase" id="RU361166"/>
    </source>
</evidence>
<dbReference type="SUPFAM" id="SSF81296">
    <property type="entry name" value="E set domains"/>
    <property type="match status" value="1"/>
</dbReference>